<gene>
    <name evidence="1" type="ORF">ACRE_057360</name>
</gene>
<sequence>MYPYCGLLYTLIRLVLPPKAPPRYLLHSHGRLRLCPTPFEERPELWHPLETVLSDWMNLISIGKVIASPTDTPSLFGSQKVGPWEWVTYSEAQVAACVAAWDRLCDAIKARYVLLLPPDSATTVK</sequence>
<accession>A0A086T2A4</accession>
<keyword evidence="2" id="KW-1185">Reference proteome</keyword>
<organism evidence="1 2">
    <name type="scientific">Hapsidospora chrysogenum (strain ATCC 11550 / CBS 779.69 / DSM 880 / IAM 14645 / JCM 23072 / IMI 49137)</name>
    <name type="common">Acremonium chrysogenum</name>
    <dbReference type="NCBI Taxonomy" id="857340"/>
    <lineage>
        <taxon>Eukaryota</taxon>
        <taxon>Fungi</taxon>
        <taxon>Dikarya</taxon>
        <taxon>Ascomycota</taxon>
        <taxon>Pezizomycotina</taxon>
        <taxon>Sordariomycetes</taxon>
        <taxon>Hypocreomycetidae</taxon>
        <taxon>Hypocreales</taxon>
        <taxon>Bionectriaceae</taxon>
        <taxon>Hapsidospora</taxon>
    </lineage>
</organism>
<reference evidence="2" key="1">
    <citation type="journal article" date="2014" name="Genome Announc.">
        <title>Genome sequence and annotation of Acremonium chrysogenum, producer of the beta-lactam antibiotic cephalosporin C.</title>
        <authorList>
            <person name="Terfehr D."/>
            <person name="Dahlmann T.A."/>
            <person name="Specht T."/>
            <person name="Zadra I."/>
            <person name="Kuernsteiner H."/>
            <person name="Kueck U."/>
        </authorList>
    </citation>
    <scope>NUCLEOTIDE SEQUENCE [LARGE SCALE GENOMIC DNA]</scope>
    <source>
        <strain evidence="2">ATCC 11550 / CBS 779.69 / DSM 880 / IAM 14645 / JCM 23072 / IMI 49137</strain>
    </source>
</reference>
<dbReference type="AlphaFoldDB" id="A0A086T2A4"/>
<protein>
    <submittedName>
        <fullName evidence="1">Uncharacterized protein</fullName>
    </submittedName>
</protein>
<dbReference type="Proteomes" id="UP000029964">
    <property type="component" value="Unassembled WGS sequence"/>
</dbReference>
<evidence type="ECO:0000313" key="2">
    <source>
        <dbReference type="Proteomes" id="UP000029964"/>
    </source>
</evidence>
<proteinExistence type="predicted"/>
<dbReference type="STRING" id="857340.A0A086T2A4"/>
<comment type="caution">
    <text evidence="1">The sequence shown here is derived from an EMBL/GenBank/DDBJ whole genome shotgun (WGS) entry which is preliminary data.</text>
</comment>
<dbReference type="OrthoDB" id="3029470at2759"/>
<name>A0A086T2A4_HAPC1</name>
<evidence type="ECO:0000313" key="1">
    <source>
        <dbReference type="EMBL" id="KFH43486.1"/>
    </source>
</evidence>
<dbReference type="EMBL" id="JPKY01000068">
    <property type="protein sequence ID" value="KFH43486.1"/>
    <property type="molecule type" value="Genomic_DNA"/>
</dbReference>
<dbReference type="HOGENOM" id="CLU_1991968_0_0_1"/>